<dbReference type="PANTHER" id="PTHR23028">
    <property type="entry name" value="ACETYLTRANSFERASE"/>
    <property type="match status" value="1"/>
</dbReference>
<feature type="transmembrane region" description="Helical" evidence="2">
    <location>
        <begin position="310"/>
        <end position="328"/>
    </location>
</feature>
<feature type="transmembrane region" description="Helical" evidence="2">
    <location>
        <begin position="139"/>
        <end position="161"/>
    </location>
</feature>
<dbReference type="GO" id="GO:0016747">
    <property type="term" value="F:acyltransferase activity, transferring groups other than amino-acyl groups"/>
    <property type="evidence" value="ECO:0007669"/>
    <property type="project" value="InterPro"/>
</dbReference>
<keyword evidence="2" id="KW-0812">Transmembrane</keyword>
<evidence type="ECO:0000259" key="3">
    <source>
        <dbReference type="Pfam" id="PF01757"/>
    </source>
</evidence>
<feature type="transmembrane region" description="Helical" evidence="2">
    <location>
        <begin position="285"/>
        <end position="304"/>
    </location>
</feature>
<keyword evidence="4" id="KW-0808">Transferase</keyword>
<dbReference type="InterPro" id="IPR002656">
    <property type="entry name" value="Acyl_transf_3_dom"/>
</dbReference>
<feature type="compositionally biased region" description="Pro residues" evidence="1">
    <location>
        <begin position="435"/>
        <end position="444"/>
    </location>
</feature>
<feature type="transmembrane region" description="Helical" evidence="2">
    <location>
        <begin position="364"/>
        <end position="385"/>
    </location>
</feature>
<keyword evidence="2" id="KW-0472">Membrane</keyword>
<gene>
    <name evidence="4" type="primary">atfA</name>
</gene>
<dbReference type="InterPro" id="IPR050879">
    <property type="entry name" value="Acyltransferase_3"/>
</dbReference>
<feature type="transmembrane region" description="Helical" evidence="2">
    <location>
        <begin position="99"/>
        <end position="119"/>
    </location>
</feature>
<organism evidence="4">
    <name type="scientific">Mycobacterium intracellulare</name>
    <dbReference type="NCBI Taxonomy" id="1767"/>
    <lineage>
        <taxon>Bacteria</taxon>
        <taxon>Bacillati</taxon>
        <taxon>Actinomycetota</taxon>
        <taxon>Actinomycetes</taxon>
        <taxon>Mycobacteriales</taxon>
        <taxon>Mycobacteriaceae</taxon>
        <taxon>Mycobacterium</taxon>
        <taxon>Mycobacterium avium complex (MAC)</taxon>
    </lineage>
</organism>
<evidence type="ECO:0000256" key="1">
    <source>
        <dbReference type="SAM" id="MobiDB-lite"/>
    </source>
</evidence>
<sequence length="444" mass="48384">MTEANECNSASRKVSVAVEQDTARLLECVHKRLQLAAESGCKGIRSLSNMRRGERPMRLGQVFDPRANALNAWRLVLASGVILWHSFPLTGRMPWAPFVQLLGLGCVDGFFAVSGYLIVSSWLRNPHPAQYFTARCLRILPGLWICLVLTAFVIAPIGVGAQGGSAAKLLMSGAPIEYVLKNSAVWMFKFDIGGTPRDIPVAGIWNGSLWTLGWEVLCYIGVAVFGMLGLLSRRWFVPGILILALSWSVFLPAWGGIHAIASNAARFAVMFSAGALLYQFRNVIPARWSFVAVGLIIVVVSSAVLPNYRLVAALPMAYLIIASGSLIHNQRMRFRTDLSYGVYIYAFPIQQALVLCGFAEINPIAFCAISVAAILPLAALSWFLVEKPALSWKSRLRRKNSSIALANMEDGGSVGRSNDIPGRRARFIGEKAEDPPAPSPKPAL</sequence>
<dbReference type="Pfam" id="PF01757">
    <property type="entry name" value="Acyl_transf_3"/>
    <property type="match status" value="1"/>
</dbReference>
<keyword evidence="2" id="KW-1133">Transmembrane helix</keyword>
<accession>A0A8D6L9V7</accession>
<name>A0A8D6L9V7_MYCIT</name>
<dbReference type="EMBL" id="AB839948">
    <property type="protein sequence ID" value="BCZ76225.1"/>
    <property type="molecule type" value="Genomic_DNA"/>
</dbReference>
<evidence type="ECO:0000256" key="2">
    <source>
        <dbReference type="SAM" id="Phobius"/>
    </source>
</evidence>
<feature type="transmembrane region" description="Helical" evidence="2">
    <location>
        <begin position="209"/>
        <end position="228"/>
    </location>
</feature>
<feature type="domain" description="Acyltransferase 3" evidence="3">
    <location>
        <begin position="69"/>
        <end position="375"/>
    </location>
</feature>
<feature type="region of interest" description="Disordered" evidence="1">
    <location>
        <begin position="408"/>
        <end position="444"/>
    </location>
</feature>
<reference evidence="4" key="1">
    <citation type="submission" date="2013-07" db="EMBL/GenBank/DDBJ databases">
        <title>Biosynthetic characterization of serovar 9-specific glycopeptidolipid from Mycobacterium intracellulare.</title>
        <authorList>
            <person name="Miyamoto Y."/>
            <person name="Makino M."/>
        </authorList>
    </citation>
    <scope>NUCLEOTIDE SEQUENCE</scope>
    <source>
        <strain evidence="4">ATCC 35774</strain>
    </source>
</reference>
<proteinExistence type="predicted"/>
<evidence type="ECO:0000313" key="4">
    <source>
        <dbReference type="EMBL" id="BCZ76225.1"/>
    </source>
</evidence>
<feature type="transmembrane region" description="Helical" evidence="2">
    <location>
        <begin position="235"/>
        <end position="254"/>
    </location>
</feature>
<feature type="transmembrane region" description="Helical" evidence="2">
    <location>
        <begin position="67"/>
        <end position="87"/>
    </location>
</feature>
<protein>
    <submittedName>
        <fullName evidence="4">Acetyltransferase</fullName>
    </submittedName>
</protein>
<dbReference type="AlphaFoldDB" id="A0A8D6L9V7"/>